<comment type="caution">
    <text evidence="3">The sequence shown here is derived from an EMBL/GenBank/DDBJ whole genome shotgun (WGS) entry which is preliminary data.</text>
</comment>
<keyword evidence="3" id="KW-0808">Transferase</keyword>
<feature type="binding site" evidence="1">
    <location>
        <position position="106"/>
    </location>
    <ligand>
        <name>L-histidine</name>
        <dbReference type="ChEBI" id="CHEBI:57595"/>
    </ligand>
</feature>
<protein>
    <submittedName>
        <fullName evidence="3">ATP phosphoribosyltransferase regulatory subunit</fullName>
    </submittedName>
</protein>
<dbReference type="Gene3D" id="3.30.930.10">
    <property type="entry name" value="Bira Bifunctional Protein, Domain 2"/>
    <property type="match status" value="1"/>
</dbReference>
<evidence type="ECO:0000313" key="3">
    <source>
        <dbReference type="EMBL" id="HIS23928.1"/>
    </source>
</evidence>
<name>A0A9D1EMB6_9FIRM</name>
<evidence type="ECO:0000313" key="4">
    <source>
        <dbReference type="Proteomes" id="UP000823982"/>
    </source>
</evidence>
<sequence length="366" mass="41147">MINALKDSERAVLRLRSLYESSGYLHFKMSKFEEYDIYAANKDFLAGESIITFTDTNGRLMALKPDVTMSIIRNFKDEPDITERYHYNENVYRVSGSSHQLTEIMQSGLECIGSIDLYCTCEVIGLAAKSLKLFEREYVIDLSHMGIVSGLVDELELMEDEKKELLRCIGAKNTHGIKEIAGGRADKLTALLSISSDPDTAVKELEAICAADENERVRRSFCELKDILEVIRGDAFYQNIRLDFSVVQDITYYNGIVFQGFINGVPEKVLTGGRYDLLMRRIGKRGGAIGFGINMNLLERIFEGSSEFDADVAVIYNEGDSIRDLLRTVQDLISVGKRVAAVKKLSDKARYKQVKIFKDGGLCDVN</sequence>
<dbReference type="GO" id="GO:0004821">
    <property type="term" value="F:histidine-tRNA ligase activity"/>
    <property type="evidence" value="ECO:0007669"/>
    <property type="project" value="TreeGrafter"/>
</dbReference>
<feature type="binding site" evidence="1">
    <location>
        <begin position="66"/>
        <end position="68"/>
    </location>
    <ligand>
        <name>L-histidine</name>
        <dbReference type="ChEBI" id="CHEBI:57595"/>
    </ligand>
</feature>
<feature type="binding site" evidence="1">
    <location>
        <begin position="252"/>
        <end position="253"/>
    </location>
    <ligand>
        <name>L-histidine</name>
        <dbReference type="ChEBI" id="CHEBI:57595"/>
    </ligand>
</feature>
<dbReference type="PANTHER" id="PTHR43707">
    <property type="entry name" value="HISTIDYL-TRNA SYNTHETASE"/>
    <property type="match status" value="1"/>
</dbReference>
<dbReference type="EMBL" id="DVIR01000006">
    <property type="protein sequence ID" value="HIS23928.1"/>
    <property type="molecule type" value="Genomic_DNA"/>
</dbReference>
<dbReference type="Proteomes" id="UP000823982">
    <property type="component" value="Unassembled WGS sequence"/>
</dbReference>
<accession>A0A9D1EMB6</accession>
<dbReference type="GO" id="GO:0006427">
    <property type="term" value="P:histidyl-tRNA aminoacylation"/>
    <property type="evidence" value="ECO:0007669"/>
    <property type="project" value="TreeGrafter"/>
</dbReference>
<evidence type="ECO:0000259" key="2">
    <source>
        <dbReference type="Pfam" id="PF13393"/>
    </source>
</evidence>
<feature type="binding site" evidence="1">
    <location>
        <position position="93"/>
    </location>
    <ligand>
        <name>L-histidine</name>
        <dbReference type="ChEBI" id="CHEBI:57595"/>
    </ligand>
</feature>
<proteinExistence type="predicted"/>
<dbReference type="Pfam" id="PF13393">
    <property type="entry name" value="tRNA-synt_His"/>
    <property type="match status" value="1"/>
</dbReference>
<dbReference type="PANTHER" id="PTHR43707:SF1">
    <property type="entry name" value="HISTIDINE--TRNA LIGASE, MITOCHONDRIAL-RELATED"/>
    <property type="match status" value="1"/>
</dbReference>
<dbReference type="GO" id="GO:0140096">
    <property type="term" value="F:catalytic activity, acting on a protein"/>
    <property type="evidence" value="ECO:0007669"/>
    <property type="project" value="UniProtKB-ARBA"/>
</dbReference>
<feature type="binding site" evidence="1">
    <location>
        <position position="110"/>
    </location>
    <ligand>
        <name>L-histidine</name>
        <dbReference type="ChEBI" id="CHEBI:57595"/>
    </ligand>
</feature>
<dbReference type="GO" id="GO:0016757">
    <property type="term" value="F:glycosyltransferase activity"/>
    <property type="evidence" value="ECO:0007669"/>
    <property type="project" value="UniProtKB-KW"/>
</dbReference>
<dbReference type="AlphaFoldDB" id="A0A9D1EMB6"/>
<dbReference type="SUPFAM" id="SSF55681">
    <property type="entry name" value="Class II aaRS and biotin synthetases"/>
    <property type="match status" value="1"/>
</dbReference>
<dbReference type="InterPro" id="IPR041715">
    <property type="entry name" value="HisRS-like_core"/>
</dbReference>
<dbReference type="InterPro" id="IPR045864">
    <property type="entry name" value="aa-tRNA-synth_II/BPL/LPL"/>
</dbReference>
<gene>
    <name evidence="3" type="ORF">IAD01_00765</name>
</gene>
<dbReference type="PIRSF" id="PIRSF001549">
    <property type="entry name" value="His-tRNA_synth"/>
    <property type="match status" value="1"/>
</dbReference>
<dbReference type="InterPro" id="IPR004516">
    <property type="entry name" value="HisRS/HisZ"/>
</dbReference>
<keyword evidence="3" id="KW-0328">Glycosyltransferase</keyword>
<feature type="domain" description="Class II Histidinyl-tRNA synthetase (HisRS)-like catalytic core" evidence="2">
    <location>
        <begin position="7"/>
        <end position="296"/>
    </location>
</feature>
<organism evidence="3 4">
    <name type="scientific">Candidatus Faeciplasma gallinarum</name>
    <dbReference type="NCBI Taxonomy" id="2840799"/>
    <lineage>
        <taxon>Bacteria</taxon>
        <taxon>Bacillati</taxon>
        <taxon>Bacillota</taxon>
        <taxon>Clostridia</taxon>
        <taxon>Eubacteriales</taxon>
        <taxon>Oscillospiraceae</taxon>
        <taxon>Oscillospiraceae incertae sedis</taxon>
        <taxon>Candidatus Faeciplasma</taxon>
    </lineage>
</organism>
<evidence type="ECO:0000256" key="1">
    <source>
        <dbReference type="PIRSR" id="PIRSR001549-1"/>
    </source>
</evidence>
<reference evidence="3" key="1">
    <citation type="submission" date="2020-10" db="EMBL/GenBank/DDBJ databases">
        <authorList>
            <person name="Gilroy R."/>
        </authorList>
    </citation>
    <scope>NUCLEOTIDE SEQUENCE</scope>
    <source>
        <strain evidence="3">CHK157-1446</strain>
    </source>
</reference>
<dbReference type="GO" id="GO:0005737">
    <property type="term" value="C:cytoplasm"/>
    <property type="evidence" value="ECO:0007669"/>
    <property type="project" value="InterPro"/>
</dbReference>
<reference evidence="3" key="2">
    <citation type="journal article" date="2021" name="PeerJ">
        <title>Extensive microbial diversity within the chicken gut microbiome revealed by metagenomics and culture.</title>
        <authorList>
            <person name="Gilroy R."/>
            <person name="Ravi A."/>
            <person name="Getino M."/>
            <person name="Pursley I."/>
            <person name="Horton D.L."/>
            <person name="Alikhan N.F."/>
            <person name="Baker D."/>
            <person name="Gharbi K."/>
            <person name="Hall N."/>
            <person name="Watson M."/>
            <person name="Adriaenssens E.M."/>
            <person name="Foster-Nyarko E."/>
            <person name="Jarju S."/>
            <person name="Secka A."/>
            <person name="Antonio M."/>
            <person name="Oren A."/>
            <person name="Chaudhuri R.R."/>
            <person name="La Ragione R."/>
            <person name="Hildebrand F."/>
            <person name="Pallen M.J."/>
        </authorList>
    </citation>
    <scope>NUCLEOTIDE SEQUENCE</scope>
    <source>
        <strain evidence="3">CHK157-1446</strain>
    </source>
</reference>